<evidence type="ECO:0000313" key="3">
    <source>
        <dbReference type="Proteomes" id="UP001597197"/>
    </source>
</evidence>
<dbReference type="InterPro" id="IPR007024">
    <property type="entry name" value="BLUF_domain"/>
</dbReference>
<dbReference type="RefSeq" id="WP_382313114.1">
    <property type="nucleotide sequence ID" value="NZ_JBHUFD010000003.1"/>
</dbReference>
<dbReference type="Proteomes" id="UP001597197">
    <property type="component" value="Unassembled WGS sequence"/>
</dbReference>
<dbReference type="PROSITE" id="PS50925">
    <property type="entry name" value="BLUF"/>
    <property type="match status" value="1"/>
</dbReference>
<dbReference type="Pfam" id="PF04940">
    <property type="entry name" value="BLUF"/>
    <property type="match status" value="1"/>
</dbReference>
<protein>
    <submittedName>
        <fullName evidence="2">BLUF domain-containing protein</fullName>
    </submittedName>
</protein>
<gene>
    <name evidence="2" type="ORF">ACFSDX_09510</name>
</gene>
<dbReference type="Gene3D" id="3.30.70.100">
    <property type="match status" value="1"/>
</dbReference>
<organism evidence="2 3">
    <name type="scientific">Hymenobacter bucti</name>
    <dbReference type="NCBI Taxonomy" id="1844114"/>
    <lineage>
        <taxon>Bacteria</taxon>
        <taxon>Pseudomonadati</taxon>
        <taxon>Bacteroidota</taxon>
        <taxon>Cytophagia</taxon>
        <taxon>Cytophagales</taxon>
        <taxon>Hymenobacteraceae</taxon>
        <taxon>Hymenobacter</taxon>
    </lineage>
</organism>
<proteinExistence type="predicted"/>
<dbReference type="SUPFAM" id="SSF54975">
    <property type="entry name" value="Acylphosphatase/BLUF domain-like"/>
    <property type="match status" value="1"/>
</dbReference>
<dbReference type="SMART" id="SM01034">
    <property type="entry name" value="BLUF"/>
    <property type="match status" value="1"/>
</dbReference>
<reference evidence="3" key="1">
    <citation type="journal article" date="2019" name="Int. J. Syst. Evol. Microbiol.">
        <title>The Global Catalogue of Microorganisms (GCM) 10K type strain sequencing project: providing services to taxonomists for standard genome sequencing and annotation.</title>
        <authorList>
            <consortium name="The Broad Institute Genomics Platform"/>
            <consortium name="The Broad Institute Genome Sequencing Center for Infectious Disease"/>
            <person name="Wu L."/>
            <person name="Ma J."/>
        </authorList>
    </citation>
    <scope>NUCLEOTIDE SEQUENCE [LARGE SCALE GENOMIC DNA]</scope>
    <source>
        <strain evidence="3">CGMCC 1.15795</strain>
    </source>
</reference>
<accession>A0ABW4QTB2</accession>
<feature type="domain" description="BLUF" evidence="1">
    <location>
        <begin position="1"/>
        <end position="92"/>
    </location>
</feature>
<sequence length="141" mass="15860">MHHIIYMSTASWPMTDAELQELLRQAQQGNERLGITGALVYGDGQFMQIMEGEQATLETLYAHLGQDRRHKGLFKLADRPIIERRFSEWSMAFQVVSPAGFEQLVGYVAPARLTQQLPDLGAADSLFVERMRSLALAPVPE</sequence>
<dbReference type="InterPro" id="IPR036046">
    <property type="entry name" value="Acylphosphatase-like_dom_sf"/>
</dbReference>
<name>A0ABW4QTB2_9BACT</name>
<keyword evidence="3" id="KW-1185">Reference proteome</keyword>
<dbReference type="EMBL" id="JBHUFD010000003">
    <property type="protein sequence ID" value="MFD1872667.1"/>
    <property type="molecule type" value="Genomic_DNA"/>
</dbReference>
<evidence type="ECO:0000313" key="2">
    <source>
        <dbReference type="EMBL" id="MFD1872667.1"/>
    </source>
</evidence>
<evidence type="ECO:0000259" key="1">
    <source>
        <dbReference type="PROSITE" id="PS50925"/>
    </source>
</evidence>
<comment type="caution">
    <text evidence="2">The sequence shown here is derived from an EMBL/GenBank/DDBJ whole genome shotgun (WGS) entry which is preliminary data.</text>
</comment>